<feature type="domain" description="GH16" evidence="2">
    <location>
        <begin position="54"/>
        <end position="311"/>
    </location>
</feature>
<keyword evidence="1" id="KW-0732">Signal</keyword>
<feature type="chain" id="PRO_5045904198" description="GH16 domain-containing protein" evidence="1">
    <location>
        <begin position="22"/>
        <end position="342"/>
    </location>
</feature>
<dbReference type="EMBL" id="OZ037951">
    <property type="protein sequence ID" value="CAL1714217.1"/>
    <property type="molecule type" value="Genomic_DNA"/>
</dbReference>
<feature type="signal peptide" evidence="1">
    <location>
        <begin position="1"/>
        <end position="21"/>
    </location>
</feature>
<dbReference type="PROSITE" id="PS51762">
    <property type="entry name" value="GH16_2"/>
    <property type="match status" value="1"/>
</dbReference>
<accession>A0ABP1E3V6</accession>
<evidence type="ECO:0000313" key="4">
    <source>
        <dbReference type="Proteomes" id="UP001497453"/>
    </source>
</evidence>
<evidence type="ECO:0000313" key="3">
    <source>
        <dbReference type="EMBL" id="CAL1714217.1"/>
    </source>
</evidence>
<dbReference type="PANTHER" id="PTHR10963">
    <property type="entry name" value="GLYCOSYL HYDROLASE-RELATED"/>
    <property type="match status" value="1"/>
</dbReference>
<reference evidence="4" key="1">
    <citation type="submission" date="2024-04" db="EMBL/GenBank/DDBJ databases">
        <authorList>
            <person name="Shaw F."/>
            <person name="Minotto A."/>
        </authorList>
    </citation>
    <scope>NUCLEOTIDE SEQUENCE [LARGE SCALE GENOMIC DNA]</scope>
</reference>
<dbReference type="CDD" id="cd02181">
    <property type="entry name" value="GH16_fungal_Lam16A_glucanase"/>
    <property type="match status" value="1"/>
</dbReference>
<proteinExistence type="predicted"/>
<evidence type="ECO:0000256" key="1">
    <source>
        <dbReference type="SAM" id="SignalP"/>
    </source>
</evidence>
<dbReference type="InterPro" id="IPR050546">
    <property type="entry name" value="Glycosyl_Hydrlase_16"/>
</dbReference>
<dbReference type="Proteomes" id="UP001497453">
    <property type="component" value="Chromosome 8"/>
</dbReference>
<gene>
    <name evidence="3" type="ORF">GFSPODELE1_LOCUS9665</name>
</gene>
<organism evidence="3 4">
    <name type="scientific">Somion occarium</name>
    <dbReference type="NCBI Taxonomy" id="3059160"/>
    <lineage>
        <taxon>Eukaryota</taxon>
        <taxon>Fungi</taxon>
        <taxon>Dikarya</taxon>
        <taxon>Basidiomycota</taxon>
        <taxon>Agaricomycotina</taxon>
        <taxon>Agaricomycetes</taxon>
        <taxon>Polyporales</taxon>
        <taxon>Cerrenaceae</taxon>
        <taxon>Somion</taxon>
    </lineage>
</organism>
<dbReference type="InterPro" id="IPR000757">
    <property type="entry name" value="Beta-glucanase-like"/>
</dbReference>
<dbReference type="SUPFAM" id="SSF49899">
    <property type="entry name" value="Concanavalin A-like lectins/glucanases"/>
    <property type="match status" value="1"/>
</dbReference>
<dbReference type="Gene3D" id="2.60.120.200">
    <property type="match status" value="1"/>
</dbReference>
<dbReference type="Pfam" id="PF26113">
    <property type="entry name" value="GH16_XgeA"/>
    <property type="match status" value="1"/>
</dbReference>
<evidence type="ECO:0000259" key="2">
    <source>
        <dbReference type="PROSITE" id="PS51762"/>
    </source>
</evidence>
<dbReference type="InterPro" id="IPR013320">
    <property type="entry name" value="ConA-like_dom_sf"/>
</dbReference>
<protein>
    <recommendedName>
        <fullName evidence="2">GH16 domain-containing protein</fullName>
    </recommendedName>
</protein>
<dbReference type="PANTHER" id="PTHR10963:SF24">
    <property type="entry name" value="GLYCOSIDASE C21B10.07-RELATED"/>
    <property type="match status" value="1"/>
</dbReference>
<sequence length="342" mass="37243">MITTQSFSAALLLSLPLTALAGLPHQGSLRRYHYDHAKKAALSRRNGPTFKLVDDYNNQTFFDMFDFFTDKDPTNGMVTFVGKEEAQKSGLGFVQDDGTIVLGVDDQTVLQPGQFRKSLHINSKKKYDAGNLFIADFWSMPHGCGTWPAYWTVGDQWPQNGEIDIIEGVNENTSNQITAHTGSSCVLPNTLAKTVGRVVGNQCQTINGDNRGCAFVTDDSITYGHGFNMQGGGVYAHIWTTDAIKVWFFPRGQIPQDIADGNPNPDGWPTPAAIFPGGDQCDLAQGFKQHNIVFDITLCGDWAGPAYAASGCPGTCAQAVADPSNFKVAKFKIASLKVYKQQ</sequence>
<keyword evidence="4" id="KW-1185">Reference proteome</keyword>
<name>A0ABP1E3V6_9APHY</name>